<name>A0ACB8QKQ7_9AGAM</name>
<proteinExistence type="predicted"/>
<gene>
    <name evidence="1" type="ORF">K488DRAFT_49991</name>
</gene>
<reference evidence="1" key="1">
    <citation type="submission" date="2021-02" db="EMBL/GenBank/DDBJ databases">
        <authorList>
            <consortium name="DOE Joint Genome Institute"/>
            <person name="Ahrendt S."/>
            <person name="Looney B.P."/>
            <person name="Miyauchi S."/>
            <person name="Morin E."/>
            <person name="Drula E."/>
            <person name="Courty P.E."/>
            <person name="Chicoki N."/>
            <person name="Fauchery L."/>
            <person name="Kohler A."/>
            <person name="Kuo A."/>
            <person name="Labutti K."/>
            <person name="Pangilinan J."/>
            <person name="Lipzen A."/>
            <person name="Riley R."/>
            <person name="Andreopoulos W."/>
            <person name="He G."/>
            <person name="Johnson J."/>
            <person name="Barry K.W."/>
            <person name="Grigoriev I.V."/>
            <person name="Nagy L."/>
            <person name="Hibbett D."/>
            <person name="Henrissat B."/>
            <person name="Matheny P.B."/>
            <person name="Labbe J."/>
            <person name="Martin F."/>
        </authorList>
    </citation>
    <scope>NUCLEOTIDE SEQUENCE</scope>
    <source>
        <strain evidence="1">EC-137</strain>
    </source>
</reference>
<organism evidence="1 2">
    <name type="scientific">Vararia minispora EC-137</name>
    <dbReference type="NCBI Taxonomy" id="1314806"/>
    <lineage>
        <taxon>Eukaryota</taxon>
        <taxon>Fungi</taxon>
        <taxon>Dikarya</taxon>
        <taxon>Basidiomycota</taxon>
        <taxon>Agaricomycotina</taxon>
        <taxon>Agaricomycetes</taxon>
        <taxon>Russulales</taxon>
        <taxon>Lachnocladiaceae</taxon>
        <taxon>Vararia</taxon>
    </lineage>
</organism>
<evidence type="ECO:0000313" key="2">
    <source>
        <dbReference type="Proteomes" id="UP000814128"/>
    </source>
</evidence>
<comment type="caution">
    <text evidence="1">The sequence shown here is derived from an EMBL/GenBank/DDBJ whole genome shotgun (WGS) entry which is preliminary data.</text>
</comment>
<dbReference type="Proteomes" id="UP000814128">
    <property type="component" value="Unassembled WGS sequence"/>
</dbReference>
<reference evidence="1" key="2">
    <citation type="journal article" date="2022" name="New Phytol.">
        <title>Evolutionary transition to the ectomycorrhizal habit in the genomes of a hyperdiverse lineage of mushroom-forming fungi.</title>
        <authorList>
            <person name="Looney B."/>
            <person name="Miyauchi S."/>
            <person name="Morin E."/>
            <person name="Drula E."/>
            <person name="Courty P.E."/>
            <person name="Kohler A."/>
            <person name="Kuo A."/>
            <person name="LaButti K."/>
            <person name="Pangilinan J."/>
            <person name="Lipzen A."/>
            <person name="Riley R."/>
            <person name="Andreopoulos W."/>
            <person name="He G."/>
            <person name="Johnson J."/>
            <person name="Nolan M."/>
            <person name="Tritt A."/>
            <person name="Barry K.W."/>
            <person name="Grigoriev I.V."/>
            <person name="Nagy L.G."/>
            <person name="Hibbett D."/>
            <person name="Henrissat B."/>
            <person name="Matheny P.B."/>
            <person name="Labbe J."/>
            <person name="Martin F.M."/>
        </authorList>
    </citation>
    <scope>NUCLEOTIDE SEQUENCE</scope>
    <source>
        <strain evidence="1">EC-137</strain>
    </source>
</reference>
<evidence type="ECO:0000313" key="1">
    <source>
        <dbReference type="EMBL" id="KAI0032413.1"/>
    </source>
</evidence>
<dbReference type="EMBL" id="MU273547">
    <property type="protein sequence ID" value="KAI0032413.1"/>
    <property type="molecule type" value="Genomic_DNA"/>
</dbReference>
<sequence length="115" mass="12551">VVMTSQLATKLVHADGTSANFDTGAKAVLVPQLGQAHLPLARSYQVLIVPETRTTGSLRLLSYPAHVQTDASKGKQYEMVCPKSYAPSSSSRKLCLPDKRRHASGKVKKKRNFTQ</sequence>
<accession>A0ACB8QKQ7</accession>
<protein>
    <submittedName>
        <fullName evidence="1">Uncharacterized protein</fullName>
    </submittedName>
</protein>
<keyword evidence="2" id="KW-1185">Reference proteome</keyword>
<feature type="non-terminal residue" evidence="1">
    <location>
        <position position="1"/>
    </location>
</feature>